<dbReference type="HOGENOM" id="CLU_040451_0_0_1"/>
<organism evidence="1 2">
    <name type="scientific">Sphaerobolus stellatus (strain SS14)</name>
    <dbReference type="NCBI Taxonomy" id="990650"/>
    <lineage>
        <taxon>Eukaryota</taxon>
        <taxon>Fungi</taxon>
        <taxon>Dikarya</taxon>
        <taxon>Basidiomycota</taxon>
        <taxon>Agaricomycotina</taxon>
        <taxon>Agaricomycetes</taxon>
        <taxon>Phallomycetidae</taxon>
        <taxon>Geastrales</taxon>
        <taxon>Sphaerobolaceae</taxon>
        <taxon>Sphaerobolus</taxon>
    </lineage>
</organism>
<reference evidence="1 2" key="1">
    <citation type="submission" date="2014-06" db="EMBL/GenBank/DDBJ databases">
        <title>Evolutionary Origins and Diversification of the Mycorrhizal Mutualists.</title>
        <authorList>
            <consortium name="DOE Joint Genome Institute"/>
            <consortium name="Mycorrhizal Genomics Consortium"/>
            <person name="Kohler A."/>
            <person name="Kuo A."/>
            <person name="Nagy L.G."/>
            <person name="Floudas D."/>
            <person name="Copeland A."/>
            <person name="Barry K.W."/>
            <person name="Cichocki N."/>
            <person name="Veneault-Fourrey C."/>
            <person name="LaButti K."/>
            <person name="Lindquist E.A."/>
            <person name="Lipzen A."/>
            <person name="Lundell T."/>
            <person name="Morin E."/>
            <person name="Murat C."/>
            <person name="Riley R."/>
            <person name="Ohm R."/>
            <person name="Sun H."/>
            <person name="Tunlid A."/>
            <person name="Henrissat B."/>
            <person name="Grigoriev I.V."/>
            <person name="Hibbett D.S."/>
            <person name="Martin F."/>
        </authorList>
    </citation>
    <scope>NUCLEOTIDE SEQUENCE [LARGE SCALE GENOMIC DNA]</scope>
    <source>
        <strain evidence="1 2">SS14</strain>
    </source>
</reference>
<dbReference type="AlphaFoldDB" id="A0A0C9TZU0"/>
<keyword evidence="2" id="KW-1185">Reference proteome</keyword>
<dbReference type="EMBL" id="KN837184">
    <property type="protein sequence ID" value="KIJ35888.1"/>
    <property type="molecule type" value="Genomic_DNA"/>
</dbReference>
<accession>A0A0C9TZU0</accession>
<dbReference type="OrthoDB" id="73875at2759"/>
<gene>
    <name evidence="1" type="ORF">M422DRAFT_51308</name>
</gene>
<proteinExistence type="predicted"/>
<dbReference type="Proteomes" id="UP000054279">
    <property type="component" value="Unassembled WGS sequence"/>
</dbReference>
<sequence length="340" mass="35168">MVCDGTPAQVALCNHVYEKGANNTVLRLPNNCAKGPFARVKSTFVPTNETIPGTILAEMQHDPNSVVVVRGLVLDYDFKSILESKGKLNFAITSTNAAHPVDAVSSAASVILSKESNPDLPCKAMLDATSAIASVATQAASAAEKGANNAASAVASVTTEGASAVKDGATQAASVVASAATEGASKVVTAAVKAADAAQNATSFNKTKTNGIVPLKLNHNFTLLDTDISCATFKTDGNAHVHLDMDVDMDAQVKYGYHLAGSAVPFELKDMSVFATLTGTTNTTFGMSLEAVSSLETLPIDLFKFGLPGLSIPGIASLGPELVFQTRLTMDLDVSVQMDV</sequence>
<evidence type="ECO:0000313" key="2">
    <source>
        <dbReference type="Proteomes" id="UP000054279"/>
    </source>
</evidence>
<name>A0A0C9TZU0_SPHS4</name>
<evidence type="ECO:0000313" key="1">
    <source>
        <dbReference type="EMBL" id="KIJ35888.1"/>
    </source>
</evidence>
<protein>
    <submittedName>
        <fullName evidence="1">Uncharacterized protein</fullName>
    </submittedName>
</protein>